<dbReference type="InterPro" id="IPR039532">
    <property type="entry name" value="TetR_C_Firmicutes"/>
</dbReference>
<sequence>MKEDRRIRKTKSAIKKAFIELLKEKDLDKITVQDISNQADINRGTFYLHYEDKYTLLSDMEDEYISEIWSLTQFNHFNASSPEKIADEFITNILTKILQHIADNMDFYHTILQLDRKSKLEDKIYFLIKENMQKYISVNNEIDGIPEMYFHSYVAGATISTIKYWVQDENRITVDELTQHIFKIVYNGPLRIMAENQYARTQTT</sequence>
<evidence type="ECO:0000313" key="5">
    <source>
        <dbReference type="EMBL" id="TGE19193.1"/>
    </source>
</evidence>
<feature type="domain" description="HTH tetR-type" evidence="3">
    <location>
        <begin position="8"/>
        <end position="68"/>
    </location>
</feature>
<evidence type="ECO:0000313" key="7">
    <source>
        <dbReference type="Proteomes" id="UP000297598"/>
    </source>
</evidence>
<reference evidence="5 7" key="2">
    <citation type="submission" date="2019-04" db="EMBL/GenBank/DDBJ databases">
        <title>Genomic characterization of Staphylococcus petrasii strains.</title>
        <authorList>
            <person name="Vrbovska V."/>
            <person name="Kovarovic V."/>
            <person name="Maslanova I."/>
            <person name="Indrakova A."/>
            <person name="Petras P."/>
            <person name="Sedo O."/>
            <person name="Svec P."/>
            <person name="Fisarova L."/>
            <person name="Sedlacek I."/>
            <person name="Doskar J."/>
            <person name="Pantucek R."/>
        </authorList>
    </citation>
    <scope>NUCLEOTIDE SEQUENCE [LARGE SCALE GENOMIC DNA]</scope>
    <source>
        <strain evidence="5 7">P5404</strain>
    </source>
</reference>
<dbReference type="Pfam" id="PF00440">
    <property type="entry name" value="TetR_N"/>
    <property type="match status" value="1"/>
</dbReference>
<proteinExistence type="predicted"/>
<dbReference type="GO" id="GO:0003677">
    <property type="term" value="F:DNA binding"/>
    <property type="evidence" value="ECO:0007669"/>
    <property type="project" value="UniProtKB-UniRule"/>
</dbReference>
<evidence type="ECO:0000259" key="3">
    <source>
        <dbReference type="PROSITE" id="PS50977"/>
    </source>
</evidence>
<evidence type="ECO:0000313" key="4">
    <source>
        <dbReference type="EMBL" id="SUM43118.1"/>
    </source>
</evidence>
<dbReference type="InterPro" id="IPR001647">
    <property type="entry name" value="HTH_TetR"/>
</dbReference>
<evidence type="ECO:0000256" key="2">
    <source>
        <dbReference type="PROSITE-ProRule" id="PRU00335"/>
    </source>
</evidence>
<reference evidence="4 6" key="1">
    <citation type="submission" date="2018-06" db="EMBL/GenBank/DDBJ databases">
        <authorList>
            <consortium name="Pathogen Informatics"/>
            <person name="Doyle S."/>
        </authorList>
    </citation>
    <scope>NUCLEOTIDE SEQUENCE [LARGE SCALE GENOMIC DNA]</scope>
    <source>
        <strain evidence="4 6">NCTC13830</strain>
    </source>
</reference>
<evidence type="ECO:0000313" key="6">
    <source>
        <dbReference type="Proteomes" id="UP000254047"/>
    </source>
</evidence>
<keyword evidence="7" id="KW-1185">Reference proteome</keyword>
<dbReference type="Proteomes" id="UP000254047">
    <property type="component" value="Unassembled WGS sequence"/>
</dbReference>
<dbReference type="EMBL" id="UHDO01000001">
    <property type="protein sequence ID" value="SUM43118.1"/>
    <property type="molecule type" value="Genomic_DNA"/>
</dbReference>
<accession>A0A380FYP8</accession>
<protein>
    <submittedName>
        <fullName evidence="5">TetR/AcrR family transcriptional regulator</fullName>
    </submittedName>
    <submittedName>
        <fullName evidence="4">Transcriptional regulator, TetR family</fullName>
    </submittedName>
</protein>
<dbReference type="Proteomes" id="UP000297598">
    <property type="component" value="Unassembled WGS sequence"/>
</dbReference>
<dbReference type="Pfam" id="PF14278">
    <property type="entry name" value="TetR_C_8"/>
    <property type="match status" value="1"/>
</dbReference>
<keyword evidence="1 2" id="KW-0238">DNA-binding</keyword>
<organism evidence="4 6">
    <name type="scientific">Staphylococcus petrasii</name>
    <dbReference type="NCBI Taxonomy" id="1276936"/>
    <lineage>
        <taxon>Bacteria</taxon>
        <taxon>Bacillati</taxon>
        <taxon>Bacillota</taxon>
        <taxon>Bacilli</taxon>
        <taxon>Bacillales</taxon>
        <taxon>Staphylococcaceae</taxon>
        <taxon>Staphylococcus</taxon>
    </lineage>
</organism>
<dbReference type="PANTHER" id="PTHR43479:SF23">
    <property type="entry name" value="HTH TETR-TYPE DOMAIN-CONTAINING PROTEIN"/>
    <property type="match status" value="1"/>
</dbReference>
<dbReference type="Gene3D" id="1.10.357.10">
    <property type="entry name" value="Tetracycline Repressor, domain 2"/>
    <property type="match status" value="1"/>
</dbReference>
<dbReference type="RefSeq" id="WP_103297853.1">
    <property type="nucleotide sequence ID" value="NZ_JALCXZ010000006.1"/>
</dbReference>
<dbReference type="InterPro" id="IPR050624">
    <property type="entry name" value="HTH-type_Tx_Regulator"/>
</dbReference>
<evidence type="ECO:0000256" key="1">
    <source>
        <dbReference type="ARBA" id="ARBA00023125"/>
    </source>
</evidence>
<feature type="DNA-binding region" description="H-T-H motif" evidence="2">
    <location>
        <begin position="31"/>
        <end position="50"/>
    </location>
</feature>
<dbReference type="SUPFAM" id="SSF46689">
    <property type="entry name" value="Homeodomain-like"/>
    <property type="match status" value="1"/>
</dbReference>
<name>A0A380FYP8_9STAP</name>
<dbReference type="OrthoDB" id="9810250at2"/>
<dbReference type="EMBL" id="SRLS01000002">
    <property type="protein sequence ID" value="TGE19193.1"/>
    <property type="molecule type" value="Genomic_DNA"/>
</dbReference>
<dbReference type="AlphaFoldDB" id="A0A380FYP8"/>
<gene>
    <name evidence="5" type="ORF">BJR09_02085</name>
    <name evidence="4" type="ORF">NCTC13830_00643</name>
</gene>
<dbReference type="InterPro" id="IPR009057">
    <property type="entry name" value="Homeodomain-like_sf"/>
</dbReference>
<dbReference type="PROSITE" id="PS50977">
    <property type="entry name" value="HTH_TETR_2"/>
    <property type="match status" value="1"/>
</dbReference>
<dbReference type="PANTHER" id="PTHR43479">
    <property type="entry name" value="ACREF/ENVCD OPERON REPRESSOR-RELATED"/>
    <property type="match status" value="1"/>
</dbReference>